<evidence type="ECO:0000313" key="2">
    <source>
        <dbReference type="EMBL" id="KAH9330083.1"/>
    </source>
</evidence>
<keyword evidence="3" id="KW-1185">Reference proteome</keyword>
<evidence type="ECO:0000256" key="1">
    <source>
        <dbReference type="ARBA" id="ARBA00005437"/>
    </source>
</evidence>
<protein>
    <submittedName>
        <fullName evidence="2">Uncharacterized protein</fullName>
    </submittedName>
</protein>
<dbReference type="EMBL" id="JAHRHJ020000001">
    <property type="protein sequence ID" value="KAH9330083.1"/>
    <property type="molecule type" value="Genomic_DNA"/>
</dbReference>
<comment type="similarity">
    <text evidence="1">Belongs to the LOR family.</text>
</comment>
<name>A0AA38GW03_TAXCH</name>
<proteinExistence type="inferred from homology"/>
<dbReference type="Proteomes" id="UP000824469">
    <property type="component" value="Unassembled WGS sequence"/>
</dbReference>
<dbReference type="OMA" id="HGESTSC"/>
<comment type="caution">
    <text evidence="2">The sequence shown here is derived from an EMBL/GenBank/DDBJ whole genome shotgun (WGS) entry which is preliminary data.</text>
</comment>
<dbReference type="SUPFAM" id="SSF54518">
    <property type="entry name" value="Tubby C-terminal domain-like"/>
    <property type="match status" value="1"/>
</dbReference>
<dbReference type="AlphaFoldDB" id="A0AA38GW03"/>
<gene>
    <name evidence="2" type="ORF">KI387_002191</name>
</gene>
<dbReference type="Pfam" id="PF04525">
    <property type="entry name" value="LOR"/>
    <property type="match status" value="1"/>
</dbReference>
<evidence type="ECO:0000313" key="3">
    <source>
        <dbReference type="Proteomes" id="UP000824469"/>
    </source>
</evidence>
<dbReference type="Gene3D" id="2.40.160.200">
    <property type="entry name" value="LURP1-related"/>
    <property type="match status" value="1"/>
</dbReference>
<dbReference type="PANTHER" id="PTHR31087">
    <property type="match status" value="1"/>
</dbReference>
<accession>A0AA38GW03</accession>
<sequence length="205" mass="22644">MMMSNVIIRPVVSKQFCSTSREVFTVRKRPCAVNGGGFVVYMGSEEIFRMEGCGAHVKDSALLKDAQSTPILSIKRKVGVVQVFSLHKQWKGFVRDEIDGHEKPIFKASSGSSINCAENNPVKVSLVESESKSRKGWDYEIVGSFSQRACAIYDDSRSVVAEVSMNKEIKDATRSRDVYVVTVQAGIDHAFVFGLIAVLEKLNGE</sequence>
<dbReference type="InterPro" id="IPR007612">
    <property type="entry name" value="LOR"/>
</dbReference>
<organism evidence="2 3">
    <name type="scientific">Taxus chinensis</name>
    <name type="common">Chinese yew</name>
    <name type="synonym">Taxus wallichiana var. chinensis</name>
    <dbReference type="NCBI Taxonomy" id="29808"/>
    <lineage>
        <taxon>Eukaryota</taxon>
        <taxon>Viridiplantae</taxon>
        <taxon>Streptophyta</taxon>
        <taxon>Embryophyta</taxon>
        <taxon>Tracheophyta</taxon>
        <taxon>Spermatophyta</taxon>
        <taxon>Pinopsida</taxon>
        <taxon>Pinidae</taxon>
        <taxon>Conifers II</taxon>
        <taxon>Cupressales</taxon>
        <taxon>Taxaceae</taxon>
        <taxon>Taxus</taxon>
    </lineage>
</organism>
<dbReference type="PANTHER" id="PTHR31087:SF3">
    <property type="entry name" value="PROTEIN LURP-ONE-RELATED 6"/>
    <property type="match status" value="1"/>
</dbReference>
<dbReference type="InterPro" id="IPR038595">
    <property type="entry name" value="LOR_sf"/>
</dbReference>
<reference evidence="2 3" key="1">
    <citation type="journal article" date="2021" name="Nat. Plants">
        <title>The Taxus genome provides insights into paclitaxel biosynthesis.</title>
        <authorList>
            <person name="Xiong X."/>
            <person name="Gou J."/>
            <person name="Liao Q."/>
            <person name="Li Y."/>
            <person name="Zhou Q."/>
            <person name="Bi G."/>
            <person name="Li C."/>
            <person name="Du R."/>
            <person name="Wang X."/>
            <person name="Sun T."/>
            <person name="Guo L."/>
            <person name="Liang H."/>
            <person name="Lu P."/>
            <person name="Wu Y."/>
            <person name="Zhang Z."/>
            <person name="Ro D.K."/>
            <person name="Shang Y."/>
            <person name="Huang S."/>
            <person name="Yan J."/>
        </authorList>
    </citation>
    <scope>NUCLEOTIDE SEQUENCE [LARGE SCALE GENOMIC DNA]</scope>
    <source>
        <strain evidence="2">Ta-2019</strain>
    </source>
</reference>
<dbReference type="InterPro" id="IPR025659">
    <property type="entry name" value="Tubby-like_C"/>
</dbReference>